<gene>
    <name evidence="2" type="ORF">ARMSODRAFT_966397</name>
</gene>
<dbReference type="AlphaFoldDB" id="A0A2H3AMB5"/>
<dbReference type="Proteomes" id="UP000218334">
    <property type="component" value="Unassembled WGS sequence"/>
</dbReference>
<feature type="region of interest" description="Disordered" evidence="1">
    <location>
        <begin position="54"/>
        <end position="91"/>
    </location>
</feature>
<dbReference type="InterPro" id="IPR036188">
    <property type="entry name" value="FAD/NAD-bd_sf"/>
</dbReference>
<evidence type="ECO:0000313" key="3">
    <source>
        <dbReference type="Proteomes" id="UP000218334"/>
    </source>
</evidence>
<protein>
    <recommendedName>
        <fullName evidence="4">FAD dependent oxidoreductase domain-containing protein</fullName>
    </recommendedName>
</protein>
<evidence type="ECO:0008006" key="4">
    <source>
        <dbReference type="Google" id="ProtNLM"/>
    </source>
</evidence>
<organism evidence="2 3">
    <name type="scientific">Armillaria solidipes</name>
    <dbReference type="NCBI Taxonomy" id="1076256"/>
    <lineage>
        <taxon>Eukaryota</taxon>
        <taxon>Fungi</taxon>
        <taxon>Dikarya</taxon>
        <taxon>Basidiomycota</taxon>
        <taxon>Agaricomycotina</taxon>
        <taxon>Agaricomycetes</taxon>
        <taxon>Agaricomycetidae</taxon>
        <taxon>Agaricales</taxon>
        <taxon>Marasmiineae</taxon>
        <taxon>Physalacriaceae</taxon>
        <taxon>Armillaria</taxon>
    </lineage>
</organism>
<dbReference type="SUPFAM" id="SSF51905">
    <property type="entry name" value="FAD/NAD(P)-binding domain"/>
    <property type="match status" value="1"/>
</dbReference>
<feature type="compositionally biased region" description="Low complexity" evidence="1">
    <location>
        <begin position="56"/>
        <end position="67"/>
    </location>
</feature>
<dbReference type="STRING" id="1076256.A0A2H3AMB5"/>
<evidence type="ECO:0000313" key="2">
    <source>
        <dbReference type="EMBL" id="PBK60005.1"/>
    </source>
</evidence>
<keyword evidence="3" id="KW-1185">Reference proteome</keyword>
<name>A0A2H3AMB5_9AGAR</name>
<dbReference type="EMBL" id="KZ293493">
    <property type="protein sequence ID" value="PBK60005.1"/>
    <property type="molecule type" value="Genomic_DNA"/>
</dbReference>
<proteinExistence type="predicted"/>
<evidence type="ECO:0000256" key="1">
    <source>
        <dbReference type="SAM" id="MobiDB-lite"/>
    </source>
</evidence>
<sequence>MGTAFARMLLDTDGSLEVVMLEAKDACSGATVRNGGHITPPLYHDYLDLKKNTAQRSRSISSSSGSRTWPDELISIAEEEGLTEESQYRKV</sequence>
<reference evidence="3" key="1">
    <citation type="journal article" date="2017" name="Nat. Ecol. Evol.">
        <title>Genome expansion and lineage-specific genetic innovations in the forest pathogenic fungi Armillaria.</title>
        <authorList>
            <person name="Sipos G."/>
            <person name="Prasanna A.N."/>
            <person name="Walter M.C."/>
            <person name="O'Connor E."/>
            <person name="Balint B."/>
            <person name="Krizsan K."/>
            <person name="Kiss B."/>
            <person name="Hess J."/>
            <person name="Varga T."/>
            <person name="Slot J."/>
            <person name="Riley R."/>
            <person name="Boka B."/>
            <person name="Rigling D."/>
            <person name="Barry K."/>
            <person name="Lee J."/>
            <person name="Mihaltcheva S."/>
            <person name="LaButti K."/>
            <person name="Lipzen A."/>
            <person name="Waldron R."/>
            <person name="Moloney N.M."/>
            <person name="Sperisen C."/>
            <person name="Kredics L."/>
            <person name="Vagvoelgyi C."/>
            <person name="Patrignani A."/>
            <person name="Fitzpatrick D."/>
            <person name="Nagy I."/>
            <person name="Doyle S."/>
            <person name="Anderson J.B."/>
            <person name="Grigoriev I.V."/>
            <person name="Gueldener U."/>
            <person name="Muensterkoetter M."/>
            <person name="Nagy L.G."/>
        </authorList>
    </citation>
    <scope>NUCLEOTIDE SEQUENCE [LARGE SCALE GENOMIC DNA]</scope>
    <source>
        <strain evidence="3">28-4</strain>
    </source>
</reference>
<accession>A0A2H3AMB5</accession>